<dbReference type="AlphaFoldDB" id="A0A6C0H058"/>
<organism evidence="1">
    <name type="scientific">viral metagenome</name>
    <dbReference type="NCBI Taxonomy" id="1070528"/>
    <lineage>
        <taxon>unclassified sequences</taxon>
        <taxon>metagenomes</taxon>
        <taxon>organismal metagenomes</taxon>
    </lineage>
</organism>
<evidence type="ECO:0000313" key="1">
    <source>
        <dbReference type="EMBL" id="QHT73902.1"/>
    </source>
</evidence>
<reference evidence="1" key="1">
    <citation type="journal article" date="2020" name="Nature">
        <title>Giant virus diversity and host interactions through global metagenomics.</title>
        <authorList>
            <person name="Schulz F."/>
            <person name="Roux S."/>
            <person name="Paez-Espino D."/>
            <person name="Jungbluth S."/>
            <person name="Walsh D.A."/>
            <person name="Denef V.J."/>
            <person name="McMahon K.D."/>
            <person name="Konstantinidis K.T."/>
            <person name="Eloe-Fadrosh E.A."/>
            <person name="Kyrpides N.C."/>
            <person name="Woyke T."/>
        </authorList>
    </citation>
    <scope>NUCLEOTIDE SEQUENCE</scope>
    <source>
        <strain evidence="1">GVMAG-M-3300023179-4</strain>
    </source>
</reference>
<dbReference type="EMBL" id="MN739834">
    <property type="protein sequence ID" value="QHT73902.1"/>
    <property type="molecule type" value="Genomic_DNA"/>
</dbReference>
<name>A0A6C0H058_9ZZZZ</name>
<protein>
    <submittedName>
        <fullName evidence="1">Uncharacterized protein</fullName>
    </submittedName>
</protein>
<sequence>MSVREQSTEVLDYLLKKYKNDIKNRSINIILTDNIFDPWINPNEGYIPYCFKCKQIYEEFKTSPKDICAMVHSSGCLWYDYYIKKISEINNKVIFKLNLQEREPKK</sequence>
<accession>A0A6C0H058</accession>
<proteinExistence type="predicted"/>